<protein>
    <submittedName>
        <fullName evidence="2">Uncharacterized protein</fullName>
    </submittedName>
</protein>
<feature type="compositionally biased region" description="Basic and acidic residues" evidence="1">
    <location>
        <begin position="235"/>
        <end position="245"/>
    </location>
</feature>
<feature type="compositionally biased region" description="Polar residues" evidence="1">
    <location>
        <begin position="1"/>
        <end position="10"/>
    </location>
</feature>
<feature type="region of interest" description="Disordered" evidence="1">
    <location>
        <begin position="1"/>
        <end position="23"/>
    </location>
</feature>
<evidence type="ECO:0000256" key="1">
    <source>
        <dbReference type="SAM" id="MobiDB-lite"/>
    </source>
</evidence>
<sequence length="339" mass="37315">MYASSHSNCASPSTPLPPPKKKTGIGFIQDKLDIFRVPKAPRYRQRLAIPCCGSSPPLLPQHSARTLERTQSVDLFQDDGFCEIDNDDIYPIDDEYDADDERLQRGPPKVSSPFSLRFPKLRRNSTGRVQHETSGDLGDDGIGFPGALPFSGETSSPSLSVTGEALDDLSTQTGNVRIAIQRPGSPSYGSRAATMDRISLGNTEQDVASTRLKRGYEKTVLHASTKKPIFQPPPHNRETYDAREKDSDVEQSFSDDWSMVDIGFDLEENDNLESCDERANKRRKVESTPTSTSYTAPSPHPRVHPLCAAKYGGFFDTSHAFAAVAPSQDPEGWVYGSES</sequence>
<feature type="region of interest" description="Disordered" evidence="1">
    <location>
        <begin position="226"/>
        <end position="245"/>
    </location>
</feature>
<keyword evidence="3" id="KW-1185">Reference proteome</keyword>
<feature type="region of interest" description="Disordered" evidence="1">
    <location>
        <begin position="271"/>
        <end position="302"/>
    </location>
</feature>
<comment type="caution">
    <text evidence="2">The sequence shown here is derived from an EMBL/GenBank/DDBJ whole genome shotgun (WGS) entry which is preliminary data.</text>
</comment>
<dbReference type="EMBL" id="QJNU01001580">
    <property type="protein sequence ID" value="RYO74698.1"/>
    <property type="molecule type" value="Genomic_DNA"/>
</dbReference>
<dbReference type="AlphaFoldDB" id="A0A4Q4STJ6"/>
<accession>A0A4Q4STJ6</accession>
<feature type="compositionally biased region" description="Low complexity" evidence="1">
    <location>
        <begin position="287"/>
        <end position="297"/>
    </location>
</feature>
<evidence type="ECO:0000313" key="3">
    <source>
        <dbReference type="Proteomes" id="UP000293360"/>
    </source>
</evidence>
<reference evidence="2 3" key="1">
    <citation type="submission" date="2018-06" db="EMBL/GenBank/DDBJ databases">
        <title>Complete Genomes of Monosporascus.</title>
        <authorList>
            <person name="Robinson A.J."/>
            <person name="Natvig D.O."/>
        </authorList>
    </citation>
    <scope>NUCLEOTIDE SEQUENCE [LARGE SCALE GENOMIC DNA]</scope>
    <source>
        <strain evidence="2 3">CBS 110550</strain>
    </source>
</reference>
<name>A0A4Q4STJ6_9PEZI</name>
<evidence type="ECO:0000313" key="2">
    <source>
        <dbReference type="EMBL" id="RYO74698.1"/>
    </source>
</evidence>
<proteinExistence type="predicted"/>
<gene>
    <name evidence="2" type="ORF">DL764_010755</name>
</gene>
<dbReference type="OrthoDB" id="4721737at2759"/>
<organism evidence="2 3">
    <name type="scientific">Monosporascus ibericus</name>
    <dbReference type="NCBI Taxonomy" id="155417"/>
    <lineage>
        <taxon>Eukaryota</taxon>
        <taxon>Fungi</taxon>
        <taxon>Dikarya</taxon>
        <taxon>Ascomycota</taxon>
        <taxon>Pezizomycotina</taxon>
        <taxon>Sordariomycetes</taxon>
        <taxon>Xylariomycetidae</taxon>
        <taxon>Xylariales</taxon>
        <taxon>Xylariales incertae sedis</taxon>
        <taxon>Monosporascus</taxon>
    </lineage>
</organism>
<dbReference type="Proteomes" id="UP000293360">
    <property type="component" value="Unassembled WGS sequence"/>
</dbReference>